<sequence length="263" mass="29364">MNAQFDVIKKKRIQMTIILLVMLLIVFGAKVLTDFSFMEGLASIPGTVFWMFTNLIPTAEAMENFPKVMERLWETIILSILATTTAGIFALFFALFGSKTTKINGLLALLSRVIASVFRNIPVVAWALVLVISFGHNVVTGYFALFFTTFGFLVRAFMETIDEASTDSVEALNATGATYFQMVFRGVIPDTLPQMLSWVFFMIDTNIRSATLVGLLTGTGIGYIFDLYYKRLDYPTVGLITLSIIVVVIVIELISNKVRRMIL</sequence>
<evidence type="ECO:0000313" key="10">
    <source>
        <dbReference type="Proteomes" id="UP000030416"/>
    </source>
</evidence>
<dbReference type="CDD" id="cd06261">
    <property type="entry name" value="TM_PBP2"/>
    <property type="match status" value="1"/>
</dbReference>
<dbReference type="GO" id="GO:0005886">
    <property type="term" value="C:plasma membrane"/>
    <property type="evidence" value="ECO:0007669"/>
    <property type="project" value="UniProtKB-SubCell"/>
</dbReference>
<comment type="caution">
    <text evidence="9">The sequence shown here is derived from an EMBL/GenBank/DDBJ whole genome shotgun (WGS) entry which is preliminary data.</text>
</comment>
<keyword evidence="5 7" id="KW-1133">Transmembrane helix</keyword>
<dbReference type="GO" id="GO:0055085">
    <property type="term" value="P:transmembrane transport"/>
    <property type="evidence" value="ECO:0007669"/>
    <property type="project" value="InterPro"/>
</dbReference>
<dbReference type="eggNOG" id="COG3639">
    <property type="taxonomic scope" value="Bacteria"/>
</dbReference>
<comment type="subcellular location">
    <subcellularLocation>
        <location evidence="1 7">Cell membrane</location>
        <topology evidence="1 7">Multi-pass membrane protein</topology>
    </subcellularLocation>
</comment>
<keyword evidence="2 7" id="KW-0813">Transport</keyword>
<dbReference type="SUPFAM" id="SSF161098">
    <property type="entry name" value="MetI-like"/>
    <property type="match status" value="1"/>
</dbReference>
<dbReference type="PROSITE" id="PS50928">
    <property type="entry name" value="ABC_TM1"/>
    <property type="match status" value="1"/>
</dbReference>
<feature type="transmembrane region" description="Helical" evidence="7">
    <location>
        <begin position="210"/>
        <end position="229"/>
    </location>
</feature>
<feature type="transmembrane region" description="Helical" evidence="7">
    <location>
        <begin position="139"/>
        <end position="158"/>
    </location>
</feature>
<gene>
    <name evidence="9" type="ORF">CD29_06490</name>
</gene>
<dbReference type="InterPro" id="IPR035906">
    <property type="entry name" value="MetI-like_sf"/>
</dbReference>
<comment type="similarity">
    <text evidence="7">Belongs to the binding-protein-dependent transport system permease family.</text>
</comment>
<dbReference type="RefSeq" id="WP_036184295.1">
    <property type="nucleotide sequence ID" value="NZ_AVDA01000006.1"/>
</dbReference>
<keyword evidence="10" id="KW-1185">Reference proteome</keyword>
<evidence type="ECO:0000256" key="2">
    <source>
        <dbReference type="ARBA" id="ARBA00022448"/>
    </source>
</evidence>
<protein>
    <submittedName>
        <fullName evidence="9">Phosphonate ABC transporter permease</fullName>
    </submittedName>
</protein>
<keyword evidence="6 7" id="KW-0472">Membrane</keyword>
<dbReference type="PANTHER" id="PTHR30043">
    <property type="entry name" value="PHOSPHONATES TRANSPORT SYSTEM PERMEASE PROTEIN"/>
    <property type="match status" value="1"/>
</dbReference>
<dbReference type="Pfam" id="PF00528">
    <property type="entry name" value="BPD_transp_1"/>
    <property type="match status" value="1"/>
</dbReference>
<proteinExistence type="inferred from homology"/>
<evidence type="ECO:0000256" key="6">
    <source>
        <dbReference type="ARBA" id="ARBA00023136"/>
    </source>
</evidence>
<accession>A0A0A3I3Q4</accession>
<evidence type="ECO:0000256" key="3">
    <source>
        <dbReference type="ARBA" id="ARBA00022475"/>
    </source>
</evidence>
<feature type="domain" description="ABC transmembrane type-1" evidence="8">
    <location>
        <begin position="72"/>
        <end position="255"/>
    </location>
</feature>
<dbReference type="EMBL" id="JPVN01000006">
    <property type="protein sequence ID" value="KGR79339.1"/>
    <property type="molecule type" value="Genomic_DNA"/>
</dbReference>
<keyword evidence="3" id="KW-1003">Cell membrane</keyword>
<name>A0A0A3I3Q4_9BACL</name>
<keyword evidence="4 7" id="KW-0812">Transmembrane</keyword>
<evidence type="ECO:0000256" key="1">
    <source>
        <dbReference type="ARBA" id="ARBA00004651"/>
    </source>
</evidence>
<dbReference type="InterPro" id="IPR000515">
    <property type="entry name" value="MetI-like"/>
</dbReference>
<dbReference type="Proteomes" id="UP000030416">
    <property type="component" value="Unassembled WGS sequence"/>
</dbReference>
<evidence type="ECO:0000256" key="4">
    <source>
        <dbReference type="ARBA" id="ARBA00022692"/>
    </source>
</evidence>
<evidence type="ECO:0000256" key="7">
    <source>
        <dbReference type="RuleBase" id="RU363032"/>
    </source>
</evidence>
<feature type="transmembrane region" description="Helical" evidence="7">
    <location>
        <begin position="235"/>
        <end position="254"/>
    </location>
</feature>
<evidence type="ECO:0000259" key="8">
    <source>
        <dbReference type="PROSITE" id="PS50928"/>
    </source>
</evidence>
<feature type="transmembrane region" description="Helical" evidence="7">
    <location>
        <begin position="109"/>
        <end position="133"/>
    </location>
</feature>
<dbReference type="PANTHER" id="PTHR30043:SF1">
    <property type="entry name" value="ABC TRANSPORT SYSTEM PERMEASE PROTEIN P69"/>
    <property type="match status" value="1"/>
</dbReference>
<dbReference type="Gene3D" id="1.10.3720.10">
    <property type="entry name" value="MetI-like"/>
    <property type="match status" value="1"/>
</dbReference>
<reference evidence="9 10" key="1">
    <citation type="submission" date="2014-02" db="EMBL/GenBank/DDBJ databases">
        <title>Draft genome sequence of Lysinibacillus manganicus DSM 26584T.</title>
        <authorList>
            <person name="Zhang F."/>
            <person name="Wang G."/>
            <person name="Zhang L."/>
        </authorList>
    </citation>
    <scope>NUCLEOTIDE SEQUENCE [LARGE SCALE GENOMIC DNA]</scope>
    <source>
        <strain evidence="9 10">DSM 26584</strain>
    </source>
</reference>
<evidence type="ECO:0000313" key="9">
    <source>
        <dbReference type="EMBL" id="KGR79339.1"/>
    </source>
</evidence>
<organism evidence="9 10">
    <name type="scientific">Ureibacillus manganicus DSM 26584</name>
    <dbReference type="NCBI Taxonomy" id="1384049"/>
    <lineage>
        <taxon>Bacteria</taxon>
        <taxon>Bacillati</taxon>
        <taxon>Bacillota</taxon>
        <taxon>Bacilli</taxon>
        <taxon>Bacillales</taxon>
        <taxon>Caryophanaceae</taxon>
        <taxon>Ureibacillus</taxon>
    </lineage>
</organism>
<feature type="transmembrane region" description="Helical" evidence="7">
    <location>
        <begin position="12"/>
        <end position="32"/>
    </location>
</feature>
<feature type="transmembrane region" description="Helical" evidence="7">
    <location>
        <begin position="76"/>
        <end position="97"/>
    </location>
</feature>
<dbReference type="AlphaFoldDB" id="A0A0A3I3Q4"/>
<dbReference type="STRING" id="1384049.CD29_06490"/>
<evidence type="ECO:0000256" key="5">
    <source>
        <dbReference type="ARBA" id="ARBA00022989"/>
    </source>
</evidence>